<feature type="compositionally biased region" description="Polar residues" evidence="1">
    <location>
        <begin position="393"/>
        <end position="410"/>
    </location>
</feature>
<dbReference type="EMBL" id="BMHP01000002">
    <property type="protein sequence ID" value="GGD68527.1"/>
    <property type="molecule type" value="Genomic_DNA"/>
</dbReference>
<sequence>MNIGQLMRGLLGETQPAESKALELKVGQIVRGVLLQVMDNQEALVQINGVQVRAKLEVPLQPGQSTLLQVQPQSGGGTLVLKPVDQQAADLPEGTLKEWAKALGLPDQKWSQALIRDLRGESAASMKETAAQFQLAKAAMPAGGDAKLWMQAAALAFKRGLPMTAATIGSLQQVLTGTQAHALLEALEQGLAAWNGGNARTGADETAAPRTAAQAAAAKLQALLPEGAALMRAAQSAGGAQPPAAGQGTGAAAAPGAGAAAAAAGAGPAEGAAAPAARSTAAAAAPVPGSAAGSAPAQPAAGGTGVGTSAAAIGAGPAFAAQQLAAGSPAPAAGQAPGTAAGSADPAQQTPAPGSQESAAGLTASNPQRTGNWVGQLVKWLGVDHEHLLATASGQAPKSETPGASTQSANGKAAAFTPQENGQLAPRTGSPAPEGLVQLERGGAGTISLADHSRSHAPATPQGQLAFEDSPLAAAQPFGDKLAAADTLKSALLTLAAADDVPQGLKDTAQQLVQHITGQQLLLTPERTASLFSHVTLFIPMQGQDGSQTASVHIQTRRGRKGELDADNCRLLFDLRMKTLGETVVDVQVVNKIVSLNLWNDHPAIAELLEDSRLEMNEALQKAGFQLLSLRSTPMPDRSLQAHGNDESPHDGAAVAFPAWSSKPYKGVDFRA</sequence>
<name>A0A916YZ64_9BACL</name>
<protein>
    <recommendedName>
        <fullName evidence="2">Flagellar hook-length control protein-like C-terminal domain-containing protein</fullName>
    </recommendedName>
</protein>
<evidence type="ECO:0000313" key="4">
    <source>
        <dbReference type="Proteomes" id="UP000612456"/>
    </source>
</evidence>
<feature type="region of interest" description="Disordered" evidence="1">
    <location>
        <begin position="286"/>
        <end position="307"/>
    </location>
</feature>
<reference evidence="3" key="1">
    <citation type="journal article" date="2014" name="Int. J. Syst. Evol. Microbiol.">
        <title>Complete genome sequence of Corynebacterium casei LMG S-19264T (=DSM 44701T), isolated from a smear-ripened cheese.</title>
        <authorList>
            <consortium name="US DOE Joint Genome Institute (JGI-PGF)"/>
            <person name="Walter F."/>
            <person name="Albersmeier A."/>
            <person name="Kalinowski J."/>
            <person name="Ruckert C."/>
        </authorList>
    </citation>
    <scope>NUCLEOTIDE SEQUENCE</scope>
    <source>
        <strain evidence="3">CGMCC 1.15178</strain>
    </source>
</reference>
<proteinExistence type="predicted"/>
<dbReference type="AlphaFoldDB" id="A0A916YZ64"/>
<accession>A0A916YZ64</accession>
<feature type="region of interest" description="Disordered" evidence="1">
    <location>
        <begin position="393"/>
        <end position="431"/>
    </location>
</feature>
<comment type="caution">
    <text evidence="3">The sequence shown here is derived from an EMBL/GenBank/DDBJ whole genome shotgun (WGS) entry which is preliminary data.</text>
</comment>
<evidence type="ECO:0000256" key="1">
    <source>
        <dbReference type="SAM" id="MobiDB-lite"/>
    </source>
</evidence>
<keyword evidence="4" id="KW-1185">Reference proteome</keyword>
<dbReference type="RefSeq" id="WP_188992555.1">
    <property type="nucleotide sequence ID" value="NZ_BMHP01000002.1"/>
</dbReference>
<feature type="compositionally biased region" description="Low complexity" evidence="1">
    <location>
        <begin position="328"/>
        <end position="344"/>
    </location>
</feature>
<feature type="domain" description="Flagellar hook-length control protein-like C-terminal" evidence="2">
    <location>
        <begin position="568"/>
        <end position="629"/>
    </location>
</feature>
<evidence type="ECO:0000259" key="2">
    <source>
        <dbReference type="Pfam" id="PF02120"/>
    </source>
</evidence>
<feature type="compositionally biased region" description="Polar residues" evidence="1">
    <location>
        <begin position="346"/>
        <end position="370"/>
    </location>
</feature>
<feature type="region of interest" description="Disordered" evidence="1">
    <location>
        <begin position="234"/>
        <end position="253"/>
    </location>
</feature>
<gene>
    <name evidence="3" type="ORF">GCM10010911_27870</name>
</gene>
<reference evidence="3" key="2">
    <citation type="submission" date="2020-09" db="EMBL/GenBank/DDBJ databases">
        <authorList>
            <person name="Sun Q."/>
            <person name="Zhou Y."/>
        </authorList>
    </citation>
    <scope>NUCLEOTIDE SEQUENCE</scope>
    <source>
        <strain evidence="3">CGMCC 1.15178</strain>
    </source>
</reference>
<dbReference type="InterPro" id="IPR021136">
    <property type="entry name" value="Flagellar_hook_control-like_C"/>
</dbReference>
<dbReference type="Proteomes" id="UP000612456">
    <property type="component" value="Unassembled WGS sequence"/>
</dbReference>
<evidence type="ECO:0000313" key="3">
    <source>
        <dbReference type="EMBL" id="GGD68527.1"/>
    </source>
</evidence>
<feature type="region of interest" description="Disordered" evidence="1">
    <location>
        <begin position="328"/>
        <end position="370"/>
    </location>
</feature>
<dbReference type="Pfam" id="PF02120">
    <property type="entry name" value="Flg_hook"/>
    <property type="match status" value="1"/>
</dbReference>
<organism evidence="3 4">
    <name type="scientific">Paenibacillus nasutitermitis</name>
    <dbReference type="NCBI Taxonomy" id="1652958"/>
    <lineage>
        <taxon>Bacteria</taxon>
        <taxon>Bacillati</taxon>
        <taxon>Bacillota</taxon>
        <taxon>Bacilli</taxon>
        <taxon>Bacillales</taxon>
        <taxon>Paenibacillaceae</taxon>
        <taxon>Paenibacillus</taxon>
    </lineage>
</organism>